<dbReference type="EMBL" id="QXDJ01000001">
    <property type="protein sequence ID" value="RII36433.1"/>
    <property type="molecule type" value="Genomic_DNA"/>
</dbReference>
<evidence type="ECO:0000313" key="5">
    <source>
        <dbReference type="Proteomes" id="UP000265930"/>
    </source>
</evidence>
<feature type="domain" description="AMP-dependent synthetase/ligase" evidence="1">
    <location>
        <begin position="57"/>
        <end position="249"/>
    </location>
</feature>
<keyword evidence="4" id="KW-1185">Reference proteome</keyword>
<dbReference type="EC" id="6.2.1.30" evidence="2"/>
<organism evidence="2 4">
    <name type="scientific">Clostridium chromiireducens</name>
    <dbReference type="NCBI Taxonomy" id="225345"/>
    <lineage>
        <taxon>Bacteria</taxon>
        <taxon>Bacillati</taxon>
        <taxon>Bacillota</taxon>
        <taxon>Clostridia</taxon>
        <taxon>Eubacteriales</taxon>
        <taxon>Clostridiaceae</taxon>
        <taxon>Clostridium</taxon>
    </lineage>
</organism>
<sequence length="393" mass="44562">MKNEDFIKIALNSKFYQNKFYGLNLNDWSGIPITTKEELRKCDAYDLIGTDFKKIATYHETSGTTGTPTSSWYSFKDSDQEAKVIINSHINLSSNDLLLNRFPFAIALPPFILFWACQKVNAGHIAVDKASSITPIARVIEIIQRSNPSIIALPPAEAEILAESAFRKGITLPTPNLRALIIAGDLSTSTRRKYLEKLWGVQVFDLFGSTETGGLFMTCKNGQHHINHPNLKVEVVDSNFKPLGHNLKGHCILSSAREGMPLLKYFNHDIVEIKDNFNCDCGDNSPILIHYGRDDNVLNIKGMEFTLADIQDIVYSMPIVPFIWKIHVYDDNLIFEYQLSRKHSSLNFAKEDIDKYLYDKLRVPVYSKPCQLITDDDLTSKPIFSKFGHIVKH</sequence>
<protein>
    <submittedName>
        <fullName evidence="3">Phenylacetate--CoA ligase family protein</fullName>
    </submittedName>
    <submittedName>
        <fullName evidence="2">Phenylacetate-coenzyme A ligase</fullName>
        <ecNumber evidence="2">6.2.1.30</ecNumber>
    </submittedName>
</protein>
<dbReference type="Pfam" id="PF00501">
    <property type="entry name" value="AMP-binding"/>
    <property type="match status" value="1"/>
</dbReference>
<dbReference type="PANTHER" id="PTHR43845">
    <property type="entry name" value="BLR5969 PROTEIN"/>
    <property type="match status" value="1"/>
</dbReference>
<evidence type="ECO:0000313" key="4">
    <source>
        <dbReference type="Proteomes" id="UP000191056"/>
    </source>
</evidence>
<dbReference type="RefSeq" id="WP_079439378.1">
    <property type="nucleotide sequence ID" value="NZ_MZGT01000020.1"/>
</dbReference>
<name>A0A1V4ISI5_9CLOT</name>
<dbReference type="InterPro" id="IPR042099">
    <property type="entry name" value="ANL_N_sf"/>
</dbReference>
<evidence type="ECO:0000313" key="2">
    <source>
        <dbReference type="EMBL" id="OPJ62988.1"/>
    </source>
</evidence>
<dbReference type="GO" id="GO:0047475">
    <property type="term" value="F:phenylacetate-CoA ligase activity"/>
    <property type="evidence" value="ECO:0007669"/>
    <property type="project" value="UniProtKB-EC"/>
</dbReference>
<dbReference type="Proteomes" id="UP000191056">
    <property type="component" value="Unassembled WGS sequence"/>
</dbReference>
<evidence type="ECO:0000259" key="1">
    <source>
        <dbReference type="Pfam" id="PF00501"/>
    </source>
</evidence>
<dbReference type="Gene3D" id="3.40.50.12780">
    <property type="entry name" value="N-terminal domain of ligase-like"/>
    <property type="match status" value="1"/>
</dbReference>
<evidence type="ECO:0000313" key="3">
    <source>
        <dbReference type="EMBL" id="RII36433.1"/>
    </source>
</evidence>
<keyword evidence="2" id="KW-0436">Ligase</keyword>
<proteinExistence type="predicted"/>
<dbReference type="STRING" id="225345.CLCHR_18170"/>
<dbReference type="InterPro" id="IPR000873">
    <property type="entry name" value="AMP-dep_synth/lig_dom"/>
</dbReference>
<dbReference type="EMBL" id="MZGT01000020">
    <property type="protein sequence ID" value="OPJ62988.1"/>
    <property type="molecule type" value="Genomic_DNA"/>
</dbReference>
<comment type="caution">
    <text evidence="2">The sequence shown here is derived from an EMBL/GenBank/DDBJ whole genome shotgun (WGS) entry which is preliminary data.</text>
</comment>
<accession>A0A1V4ISI5</accession>
<dbReference type="SUPFAM" id="SSF56801">
    <property type="entry name" value="Acetyl-CoA synthetase-like"/>
    <property type="match status" value="1"/>
</dbReference>
<dbReference type="PANTHER" id="PTHR43845:SF1">
    <property type="entry name" value="BLR5969 PROTEIN"/>
    <property type="match status" value="1"/>
</dbReference>
<dbReference type="Proteomes" id="UP000265930">
    <property type="component" value="Unassembled WGS sequence"/>
</dbReference>
<gene>
    <name evidence="2" type="ORF">CLCHR_18170</name>
    <name evidence="3" type="ORF">D2A34_03345</name>
</gene>
<dbReference type="OrthoDB" id="580775at2"/>
<reference evidence="2 4" key="1">
    <citation type="submission" date="2017-03" db="EMBL/GenBank/DDBJ databases">
        <title>Genome sequence of Clostridium chromiireducens DSM 23318.</title>
        <authorList>
            <person name="Poehlein A."/>
            <person name="Daniel R."/>
        </authorList>
    </citation>
    <scope>NUCLEOTIDE SEQUENCE [LARGE SCALE GENOMIC DNA]</scope>
    <source>
        <strain evidence="2 4">DSM 23318</strain>
    </source>
</reference>
<dbReference type="AlphaFoldDB" id="A0A1V4ISI5"/>
<reference evidence="3 5" key="2">
    <citation type="submission" date="2018-08" db="EMBL/GenBank/DDBJ databases">
        <title>Genome of Clostridium chromiireducens C1, DSM12136.</title>
        <authorList>
            <person name="Xing M."/>
            <person name="Wei Y."/>
            <person name="Ang E.L."/>
            <person name="Zhao H."/>
            <person name="Zhang Y."/>
        </authorList>
    </citation>
    <scope>NUCLEOTIDE SEQUENCE [LARGE SCALE GENOMIC DNA]</scope>
    <source>
        <strain evidence="3 5">C1</strain>
    </source>
</reference>